<dbReference type="NCBIfam" id="TIGR00695">
    <property type="entry name" value="uxuA"/>
    <property type="match status" value="1"/>
</dbReference>
<gene>
    <name evidence="11 13" type="primary">uxuA</name>
    <name evidence="12" type="ORF">I5U13_07775</name>
    <name evidence="13" type="ORF">NCTC10036_03186</name>
</gene>
<evidence type="ECO:0000313" key="12">
    <source>
        <dbReference type="EMBL" id="MBH1929561.1"/>
    </source>
</evidence>
<evidence type="ECO:0000313" key="13">
    <source>
        <dbReference type="EMBL" id="VEI67960.1"/>
    </source>
</evidence>
<dbReference type="SUPFAM" id="SSF51658">
    <property type="entry name" value="Xylose isomerase-like"/>
    <property type="match status" value="1"/>
</dbReference>
<dbReference type="HAMAP" id="MF_00106">
    <property type="entry name" value="UxuA"/>
    <property type="match status" value="1"/>
</dbReference>
<evidence type="ECO:0000256" key="10">
    <source>
        <dbReference type="ARBA" id="ARBA00033474"/>
    </source>
</evidence>
<dbReference type="EMBL" id="JADULK010000003">
    <property type="protein sequence ID" value="MBH1929561.1"/>
    <property type="molecule type" value="Genomic_DNA"/>
</dbReference>
<dbReference type="Proteomes" id="UP000281904">
    <property type="component" value="Chromosome"/>
</dbReference>
<keyword evidence="15" id="KW-1185">Reference proteome</keyword>
<evidence type="ECO:0000256" key="7">
    <source>
        <dbReference type="ARBA" id="ARBA00023004"/>
    </source>
</evidence>
<comment type="pathway">
    <text evidence="3 11">Carbohydrate metabolism; pentose and glucuronate interconversion.</text>
</comment>
<sequence>MEQTWRWYGPNDPVSLDDVRQAGASGVVTALHHIANGEVWPVDEIKARQALLAEKGLVWSVVESIPVHEDIKTQRGDAARYIANYQQSLRNLAACGIDTVCYNFMPILDWTRTDLAYQLPDGSKALRFDQIAFAAFDLHILQRAGAEQDYSAEEQTQAQAYFAAMSEAEIAKLTGNIIAGLPGAEEGYTLEQFRARLAEYEGIDKAQLRQNMAIFLRAIVPVAEEAGIRLAVHPDDPPRPILGLPRIVSTIEDMQWLKECVDSIYNGFTMCTGSYGVRADNDLVKMIETFGDRIHFTHLRATCREENPKTFHEGAHLQGDVDMVAVIEAILSEEQRRLRAGDRRPIPMRPDHGHQMLDDLRKQTNPGYSAIGRLKGLAEIRGVELALKRRFFPELLP</sequence>
<evidence type="ECO:0000256" key="3">
    <source>
        <dbReference type="ARBA" id="ARBA00004892"/>
    </source>
</evidence>
<dbReference type="Proteomes" id="UP000624159">
    <property type="component" value="Unassembled WGS sequence"/>
</dbReference>
<keyword evidence="9 11" id="KW-0456">Lyase</keyword>
<dbReference type="GO" id="GO:0008927">
    <property type="term" value="F:mannonate dehydratase activity"/>
    <property type="evidence" value="ECO:0007669"/>
    <property type="project" value="UniProtKB-UniRule"/>
</dbReference>
<dbReference type="FunFam" id="3.20.20.150:FF:000010">
    <property type="entry name" value="Mannonate dehydratase"/>
    <property type="match status" value="1"/>
</dbReference>
<evidence type="ECO:0000313" key="15">
    <source>
        <dbReference type="Proteomes" id="UP000624159"/>
    </source>
</evidence>
<reference evidence="12 15" key="2">
    <citation type="submission" date="2020-11" db="EMBL/GenBank/DDBJ databases">
        <title>Enhanced detection system for hospital associated transmission using whole genome sequencing surveillance.</title>
        <authorList>
            <person name="Harrison L.H."/>
            <person name="Van Tyne D."/>
            <person name="Marsh J.W."/>
            <person name="Griffith M.P."/>
            <person name="Snyder D.J."/>
            <person name="Cooper V.S."/>
            <person name="Mustapha M."/>
        </authorList>
    </citation>
    <scope>NUCLEOTIDE SEQUENCE [LARGE SCALE GENOMIC DNA]</scope>
    <source>
        <strain evidence="12 15">SER00230</strain>
    </source>
</reference>
<keyword evidence="8 11" id="KW-0464">Manganese</keyword>
<reference evidence="13 14" key="1">
    <citation type="submission" date="2018-12" db="EMBL/GenBank/DDBJ databases">
        <authorList>
            <consortium name="Pathogen Informatics"/>
        </authorList>
    </citation>
    <scope>NUCLEOTIDE SEQUENCE [LARGE SCALE GENOMIC DNA]</scope>
    <source>
        <strain evidence="13 14">NCTC10036</strain>
    </source>
</reference>
<dbReference type="GO" id="GO:0030145">
    <property type="term" value="F:manganese ion binding"/>
    <property type="evidence" value="ECO:0007669"/>
    <property type="project" value="TreeGrafter"/>
</dbReference>
<dbReference type="EC" id="4.2.1.8" evidence="5 11"/>
<evidence type="ECO:0000256" key="11">
    <source>
        <dbReference type="HAMAP-Rule" id="MF_00106"/>
    </source>
</evidence>
<dbReference type="Gene3D" id="3.20.20.150">
    <property type="entry name" value="Divalent-metal-dependent TIM barrel enzymes"/>
    <property type="match status" value="1"/>
</dbReference>
<evidence type="ECO:0000256" key="2">
    <source>
        <dbReference type="ARBA" id="ARBA00002713"/>
    </source>
</evidence>
<evidence type="ECO:0000313" key="14">
    <source>
        <dbReference type="Proteomes" id="UP000281904"/>
    </source>
</evidence>
<comment type="function">
    <text evidence="2 11">Catalyzes the dehydration of D-mannonate.</text>
</comment>
<comment type="similarity">
    <text evidence="4 11">Belongs to the mannonate dehydratase family.</text>
</comment>
<dbReference type="GO" id="GO:0008198">
    <property type="term" value="F:ferrous iron binding"/>
    <property type="evidence" value="ECO:0007669"/>
    <property type="project" value="TreeGrafter"/>
</dbReference>
<evidence type="ECO:0000256" key="6">
    <source>
        <dbReference type="ARBA" id="ARBA00016339"/>
    </source>
</evidence>
<proteinExistence type="inferred from homology"/>
<dbReference type="EMBL" id="LR134493">
    <property type="protein sequence ID" value="VEI67960.1"/>
    <property type="molecule type" value="Genomic_DNA"/>
</dbReference>
<comment type="catalytic activity">
    <reaction evidence="1 11">
        <text>D-mannonate = 2-dehydro-3-deoxy-D-gluconate + H2O</text>
        <dbReference type="Rhea" id="RHEA:20097"/>
        <dbReference type="ChEBI" id="CHEBI:15377"/>
        <dbReference type="ChEBI" id="CHEBI:17767"/>
        <dbReference type="ChEBI" id="CHEBI:57990"/>
        <dbReference type="EC" id="4.2.1.8"/>
    </reaction>
</comment>
<protein>
    <recommendedName>
        <fullName evidence="6 11">Mannonate dehydratase</fullName>
        <ecNumber evidence="5 11">4.2.1.8</ecNumber>
    </recommendedName>
    <alternativeName>
        <fullName evidence="10 11">D-mannonate hydro-lyase</fullName>
    </alternativeName>
</protein>
<evidence type="ECO:0000256" key="8">
    <source>
        <dbReference type="ARBA" id="ARBA00023211"/>
    </source>
</evidence>
<evidence type="ECO:0000256" key="1">
    <source>
        <dbReference type="ARBA" id="ARBA00001794"/>
    </source>
</evidence>
<dbReference type="PANTHER" id="PTHR30387:SF2">
    <property type="entry name" value="MANNONATE DEHYDRATASE"/>
    <property type="match status" value="1"/>
</dbReference>
<organism evidence="13 14">
    <name type="scientific">Serratia rubidaea</name>
    <name type="common">Serratia marinorubra</name>
    <dbReference type="NCBI Taxonomy" id="61652"/>
    <lineage>
        <taxon>Bacteria</taxon>
        <taxon>Pseudomonadati</taxon>
        <taxon>Pseudomonadota</taxon>
        <taxon>Gammaproteobacteria</taxon>
        <taxon>Enterobacterales</taxon>
        <taxon>Yersiniaceae</taxon>
        <taxon>Serratia</taxon>
    </lineage>
</organism>
<evidence type="ECO:0000256" key="9">
    <source>
        <dbReference type="ARBA" id="ARBA00023239"/>
    </source>
</evidence>
<dbReference type="NCBIfam" id="NF003027">
    <property type="entry name" value="PRK03906.1"/>
    <property type="match status" value="1"/>
</dbReference>
<dbReference type="UniPathway" id="UPA00246"/>
<dbReference type="InterPro" id="IPR036237">
    <property type="entry name" value="Xyl_isomerase-like_sf"/>
</dbReference>
<dbReference type="PIRSF" id="PIRSF016049">
    <property type="entry name" value="Man_dehyd"/>
    <property type="match status" value="1"/>
</dbReference>
<keyword evidence="7 11" id="KW-0408">Iron</keyword>
<name>A0A3S4XIZ7_SERRU</name>
<dbReference type="PANTHER" id="PTHR30387">
    <property type="entry name" value="MANNONATE DEHYDRATASE"/>
    <property type="match status" value="1"/>
</dbReference>
<dbReference type="Pfam" id="PF03786">
    <property type="entry name" value="UxuA"/>
    <property type="match status" value="1"/>
</dbReference>
<dbReference type="GO" id="GO:0042840">
    <property type="term" value="P:D-glucuronate catabolic process"/>
    <property type="evidence" value="ECO:0007669"/>
    <property type="project" value="TreeGrafter"/>
</dbReference>
<comment type="cofactor">
    <cofactor evidence="11">
        <name>Fe(2+)</name>
        <dbReference type="ChEBI" id="CHEBI:29033"/>
    </cofactor>
    <cofactor evidence="11">
        <name>Mn(2+)</name>
        <dbReference type="ChEBI" id="CHEBI:29035"/>
    </cofactor>
</comment>
<accession>A0A3S4XIZ7</accession>
<dbReference type="AlphaFoldDB" id="A0A3S4XIZ7"/>
<evidence type="ECO:0000256" key="5">
    <source>
        <dbReference type="ARBA" id="ARBA00012927"/>
    </source>
</evidence>
<dbReference type="InterPro" id="IPR004628">
    <property type="entry name" value="Man_deHydtase"/>
</dbReference>
<dbReference type="RefSeq" id="WP_126531894.1">
    <property type="nucleotide sequence ID" value="NZ_JADULK010000003.1"/>
</dbReference>
<evidence type="ECO:0000256" key="4">
    <source>
        <dbReference type="ARBA" id="ARBA00007389"/>
    </source>
</evidence>